<dbReference type="PANTHER" id="PTHR23355:SF9">
    <property type="entry name" value="DIS3-LIKE EXONUCLEASE 2"/>
    <property type="match status" value="1"/>
</dbReference>
<dbReference type="GO" id="GO:0000932">
    <property type="term" value="C:P-body"/>
    <property type="evidence" value="ECO:0007669"/>
    <property type="project" value="TreeGrafter"/>
</dbReference>
<dbReference type="GO" id="GO:0003723">
    <property type="term" value="F:RNA binding"/>
    <property type="evidence" value="ECO:0007669"/>
    <property type="project" value="InterPro"/>
</dbReference>
<dbReference type="GO" id="GO:0006402">
    <property type="term" value="P:mRNA catabolic process"/>
    <property type="evidence" value="ECO:0007669"/>
    <property type="project" value="TreeGrafter"/>
</dbReference>
<dbReference type="Pfam" id="PF17849">
    <property type="entry name" value="OB_Dis3"/>
    <property type="match status" value="1"/>
</dbReference>
<sequence length="609" mass="71360">MTNTDNNPLVIAIENRNYDSWSIHQMETMQPIQLETIEPSKYKLFTMDVFRFVEEGKPIQLERSPVRSNPYISGVLILKNNKTYGRHAKNGKLLYKCIPDDKRIPIFLVPYEIKNLGFNKALTNQYVTFKFADWVDKHPIGSLVGTIGPVDALSSYFEYQLYCKSLNASIQKFTRDTQRKIKLQTGGNSEETIIENIINDMTECGNALTDRTTDFIFSIDPNESADFDDAMSCQIFQEKATDTMFNKTVDEQYIGKTVYRLSIYISNVTLLLDNLGVWKSFSDRVSTIYLPDRKRPMLPTILSDGLCSLVQEKTRLAFVMDIFIVEGFVLDIQYKNAKIRVAHNYRYEDKKLKKCKHYELALENVHKMQKYHAFIPNIRDSHDIITYLMVFMNYHTAKITIPHRNGIFRNVIADVPPPTPIPDTIDQDVLVFFKTWNNTSAQYLDLSVIDESVTLRHDLLEMDAYLHITSPIRRLVDLLNMIQIQENMGIQTLSQHAKDFYQEWTSRIEYINTSMRSIRKVQNECSLIATVFDNPELINCEYKGYVFDQTYRGGIWQYNVYIPKLKWMTKMTSCIEIENYTEKYFRLHRFEDEDTCKRKIRVSMREKEE</sequence>
<dbReference type="InterPro" id="IPR012340">
    <property type="entry name" value="NA-bd_OB-fold"/>
</dbReference>
<dbReference type="GO" id="GO:0000175">
    <property type="term" value="F:3'-5'-RNA exonuclease activity"/>
    <property type="evidence" value="ECO:0007669"/>
    <property type="project" value="TreeGrafter"/>
</dbReference>
<dbReference type="InterPro" id="IPR041505">
    <property type="entry name" value="Dis3_CSD2"/>
</dbReference>
<dbReference type="EMBL" id="MN740209">
    <property type="protein sequence ID" value="QHT93663.1"/>
    <property type="molecule type" value="Genomic_DNA"/>
</dbReference>
<reference evidence="2" key="1">
    <citation type="journal article" date="2020" name="Nature">
        <title>Giant virus diversity and host interactions through global metagenomics.</title>
        <authorList>
            <person name="Schulz F."/>
            <person name="Roux S."/>
            <person name="Paez-Espino D."/>
            <person name="Jungbluth S."/>
            <person name="Walsh D.A."/>
            <person name="Denef V.J."/>
            <person name="McMahon K.D."/>
            <person name="Konstantinidis K.T."/>
            <person name="Eloe-Fadrosh E.A."/>
            <person name="Kyrpides N.C."/>
            <person name="Woyke T."/>
        </authorList>
    </citation>
    <scope>NUCLEOTIDE SEQUENCE</scope>
    <source>
        <strain evidence="2">GVMAG-M-3300024252-29</strain>
    </source>
</reference>
<dbReference type="PANTHER" id="PTHR23355">
    <property type="entry name" value="RIBONUCLEASE"/>
    <property type="match status" value="1"/>
</dbReference>
<dbReference type="InterPro" id="IPR001900">
    <property type="entry name" value="RNase_II/R"/>
</dbReference>
<name>A0A6C0IQ66_9ZZZZ</name>
<dbReference type="Pfam" id="PF00773">
    <property type="entry name" value="RNB"/>
    <property type="match status" value="1"/>
</dbReference>
<evidence type="ECO:0000313" key="2">
    <source>
        <dbReference type="EMBL" id="QHT93663.1"/>
    </source>
</evidence>
<protein>
    <recommendedName>
        <fullName evidence="1">RNB domain-containing protein</fullName>
    </recommendedName>
</protein>
<organism evidence="2">
    <name type="scientific">viral metagenome</name>
    <dbReference type="NCBI Taxonomy" id="1070528"/>
    <lineage>
        <taxon>unclassified sequences</taxon>
        <taxon>metagenomes</taxon>
        <taxon>organismal metagenomes</taxon>
    </lineage>
</organism>
<accession>A0A6C0IQ66</accession>
<dbReference type="InterPro" id="IPR050180">
    <property type="entry name" value="RNR_Ribonuclease"/>
</dbReference>
<proteinExistence type="predicted"/>
<dbReference type="SUPFAM" id="SSF50249">
    <property type="entry name" value="Nucleic acid-binding proteins"/>
    <property type="match status" value="1"/>
</dbReference>
<dbReference type="SMART" id="SM00955">
    <property type="entry name" value="RNB"/>
    <property type="match status" value="1"/>
</dbReference>
<feature type="domain" description="RNB" evidence="1">
    <location>
        <begin position="208"/>
        <end position="490"/>
    </location>
</feature>
<dbReference type="AlphaFoldDB" id="A0A6C0IQ66"/>
<evidence type="ECO:0000259" key="1">
    <source>
        <dbReference type="SMART" id="SM00955"/>
    </source>
</evidence>